<dbReference type="PANTHER" id="PTHR10574">
    <property type="entry name" value="NETRIN/LAMININ-RELATED"/>
    <property type="match status" value="1"/>
</dbReference>
<feature type="domain" description="Laminin EGF-like" evidence="10">
    <location>
        <begin position="1051"/>
        <end position="1096"/>
    </location>
</feature>
<comment type="caution">
    <text evidence="13">The sequence shown here is derived from an EMBL/GenBank/DDBJ whole genome shotgun (WGS) entry which is preliminary data.</text>
</comment>
<comment type="caution">
    <text evidence="6">Lacks conserved residue(s) required for the propagation of feature annotation.</text>
</comment>
<feature type="domain" description="Laminin EGF-like" evidence="10">
    <location>
        <begin position="886"/>
        <end position="940"/>
    </location>
</feature>
<dbReference type="VEuPathDB" id="VectorBase:LDEU003119"/>
<keyword evidence="5 6" id="KW-0424">Laminin EGF-like domain</keyword>
<feature type="disulfide bond" evidence="6">
    <location>
        <begin position="910"/>
        <end position="919"/>
    </location>
</feature>
<dbReference type="InterPro" id="IPR008211">
    <property type="entry name" value="Laminin_N"/>
</dbReference>
<dbReference type="SMART" id="SM00281">
    <property type="entry name" value="LamB"/>
    <property type="match status" value="1"/>
</dbReference>
<dbReference type="FunFam" id="2.10.25.10:FF:000074">
    <property type="entry name" value="Laminin subunit alpha"/>
    <property type="match status" value="1"/>
</dbReference>
<keyword evidence="4" id="KW-0325">Glycoprotein</keyword>
<keyword evidence="3 6" id="KW-1015">Disulfide bond</keyword>
<feature type="domain" description="Laminin EGF-like" evidence="10">
    <location>
        <begin position="941"/>
        <end position="1002"/>
    </location>
</feature>
<dbReference type="SMART" id="SM00180">
    <property type="entry name" value="EGF_Lam"/>
    <property type="match status" value="10"/>
</dbReference>
<evidence type="ECO:0000259" key="12">
    <source>
        <dbReference type="PROSITE" id="PS51117"/>
    </source>
</evidence>
<dbReference type="GO" id="GO:0007411">
    <property type="term" value="P:axon guidance"/>
    <property type="evidence" value="ECO:0007669"/>
    <property type="project" value="TreeGrafter"/>
</dbReference>
<dbReference type="FunFam" id="2.10.25.10:FF:000051">
    <property type="entry name" value="Laminin subunit alpha 4"/>
    <property type="match status" value="1"/>
</dbReference>
<feature type="coiled-coil region" evidence="7">
    <location>
        <begin position="1141"/>
        <end position="1224"/>
    </location>
</feature>
<dbReference type="FunFam" id="2.10.25.10:FF:000067">
    <property type="entry name" value="Laminin subunit gamma 1"/>
    <property type="match status" value="2"/>
</dbReference>
<dbReference type="PANTHER" id="PTHR10574:SF435">
    <property type="entry name" value="LAMININ SUBUNIT GAMMA-1"/>
    <property type="match status" value="1"/>
</dbReference>
<dbReference type="PRINTS" id="PR00011">
    <property type="entry name" value="EGFLAMININ"/>
</dbReference>
<dbReference type="PROSITE" id="PS51117">
    <property type="entry name" value="LAMININ_NTER"/>
    <property type="match status" value="1"/>
</dbReference>
<sequence length="1686" mass="188391">MAISAIRKPTTVISIFSYLNCLRFRTYFISSLIALNFVIVVSPSLPAEQPSIPRFDSRHTNKIYDEIGTTDRSFDSREAPQPCYDIYGKAHRCEPPFENAAFNRRIEATSTCGERSPTPFCIQTGQGDNISPEKTCLTCHANDHPPRYMVDFNDNYTRTTTYWQSETMNDGIDQREVNVTLHLEKAFDITYIRLKFESMRPHSLAIFKKFNDSEDTEWVPFQYYSYNCPEVFNVEVSSSAPNNDETKALCTGEYSEISPLSGGNVIFTSLEGRPSKDIFEHSAVLQDFITATKIRIVLKKLNTFGDDVFRDPIILKSYYYAISDFAVGGRCKCNGHANRCIKDGGRLRCDCQHHTAGIDCEKCDAFYNDQDWAVATPENANECKPINFVRFLACNCNGKSNKCFFDRELYTLTGHGGHCVDCRDNTDGPNCENCKPNYYQNANGICVPCNCNKDGSDNQQCDGQGKCTCRPGVVGQHCDRCAPNHYEFSPLGCKPCECNSSGSVGMGECNPYDGKCRCKANVEGQRCERCKPGYFDLSAENDFGCLPCFCYGHSTVCSSAMDYSKYSIGTTFTRESTRDSSDKWTARDTLGREVRTIFNPMTSSVEVRAEGAETIYFVAPERYLKDQRASYNQYLTFTLRIGEDNVRSTFEDVIIRGKDLSISQPIFGQGNRLPSTRPQLYRFKLHDDISYGWTPRLSSKDFIAILSNIVAIEIRGNYLPRGSGYLEDVRLESAQQSSSGPKASWIEHCDCPNGYTGQFCESCTAGWRREKPNGGSLSACIPCNCNGHADDCDSESGKCICQHFTEGDNCERCAVGYYGNAVNGSADDCQPCDCPDGGACVVLNDNNIACLQCPEGYTGFKCDQCNDGYFGDPESKFGSRRPCRKCECHGNVDPNAVGNCDYVTGDCLKCIFNTYGRHCEKCLPGFYGNATVLPKGNCKSCGCHSRGTKSSNIESHNRITGVAFLCDETSGQCDCRPNVFGRQCDQCLPSYWNIDSGEGCEPCNCNVDGSESLNCDIRTGQCKCKPGVTGEKCDKCLPLHYGFSAKGCQECHCDEVGSTALQCDERGQCPCQRYIEGRRCERCRENMYNMSAGCIDCPPCYNLVQDAVTIHRSKLGELTKIIEDIETNPGVIEDQTFETQLREVTRKVEELLQDARRAQGTDGALTNQLEQLKSRIDKVTEVSQQINARLKPIELAVNYGKMNITEAEDILERAKGALTNARRLLDNEGIYSLNKARERSKKYGQQSERMSEIARMATGLAERHEQEAETISGIITEALNTSRFANELAKSAIESQDTNRRQLELLSARLDEVGDMLRRTLKMAEEAKRIAKKAHEDAVAITTDLETFNSSLPKIEADKITQDALELIKQARSIANEADKTMEQYSELLNNTKAQLKDAKDLLEEARRQQQITDELFAEVDAALQTAKEAVEAGEATLSDAKKTLETLKAFDKLVQESRDKAKEAMKKVPEIRKLIEEAEEKTGEAENALQGALKDAQEALDVALNAQDIAEKASQDSKRIKEEAATTKDRASKLKQEASDLSSAVDETSERMKTFEEQAENDKNLAHDALERANQAKTSSQEAGRKVANATRTIDEILESLVSLDDIDMRQLDELERKLKQAEEEYLKANLQNRTDELKSEKEKQSEKMRNYDEEIARLTQDVANIKEISEAIPRECHKSPKLEP</sequence>
<feature type="disulfide bond" evidence="6">
    <location>
        <begin position="1005"/>
        <end position="1022"/>
    </location>
</feature>
<feature type="disulfide bond" evidence="6">
    <location>
        <begin position="422"/>
        <end position="431"/>
    </location>
</feature>
<gene>
    <name evidence="13" type="ORF">B4U80_09653</name>
</gene>
<dbReference type="InterPro" id="IPR000034">
    <property type="entry name" value="Laminin_IV"/>
</dbReference>
<feature type="disulfide bond" evidence="6">
    <location>
        <begin position="801"/>
        <end position="810"/>
    </location>
</feature>
<feature type="domain" description="Laminin N-terminal" evidence="12">
    <location>
        <begin position="89"/>
        <end position="330"/>
    </location>
</feature>
<feature type="disulfide bond" evidence="6">
    <location>
        <begin position="1071"/>
        <end position="1080"/>
    </location>
</feature>
<evidence type="ECO:0000313" key="13">
    <source>
        <dbReference type="EMBL" id="RWS28921.1"/>
    </source>
</evidence>
<dbReference type="FunFam" id="2.10.25.10:FF:000166">
    <property type="entry name" value="laminin subunit gamma-1"/>
    <property type="match status" value="1"/>
</dbReference>
<name>A0A443SN09_9ACAR</name>
<evidence type="ECO:0000256" key="2">
    <source>
        <dbReference type="ARBA" id="ARBA00022737"/>
    </source>
</evidence>
<feature type="domain" description="Laminin EGF-like" evidence="10">
    <location>
        <begin position="1003"/>
        <end position="1050"/>
    </location>
</feature>
<reference evidence="13 14" key="1">
    <citation type="journal article" date="2018" name="Gigascience">
        <title>Genomes of trombidid mites reveal novel predicted allergens and laterally-transferred genes associated with secondary metabolism.</title>
        <authorList>
            <person name="Dong X."/>
            <person name="Chaisiri K."/>
            <person name="Xia D."/>
            <person name="Armstrong S.D."/>
            <person name="Fang Y."/>
            <person name="Donnelly M.J."/>
            <person name="Kadowaki T."/>
            <person name="McGarry J.W."/>
            <person name="Darby A.C."/>
            <person name="Makepeace B.L."/>
        </authorList>
    </citation>
    <scope>NUCLEOTIDE SEQUENCE [LARGE SCALE GENOMIC DNA]</scope>
    <source>
        <strain evidence="13">UoL-UT</strain>
    </source>
</reference>
<feature type="disulfide bond" evidence="6">
    <location>
        <begin position="975"/>
        <end position="984"/>
    </location>
</feature>
<evidence type="ECO:0000256" key="7">
    <source>
        <dbReference type="SAM" id="Coils"/>
    </source>
</evidence>
<feature type="region of interest" description="Disordered" evidence="8">
    <location>
        <begin position="1513"/>
        <end position="1566"/>
    </location>
</feature>
<dbReference type="PROSITE" id="PS50027">
    <property type="entry name" value="EGF_LAM_2"/>
    <property type="match status" value="8"/>
</dbReference>
<dbReference type="SMART" id="SM00181">
    <property type="entry name" value="EGF"/>
    <property type="match status" value="3"/>
</dbReference>
<evidence type="ECO:0000259" key="10">
    <source>
        <dbReference type="PROSITE" id="PS50027"/>
    </source>
</evidence>
<evidence type="ECO:0000256" key="1">
    <source>
        <dbReference type="ARBA" id="ARBA00022729"/>
    </source>
</evidence>
<feature type="compositionally biased region" description="Basic and acidic residues" evidence="8">
    <location>
        <begin position="1635"/>
        <end position="1652"/>
    </location>
</feature>
<dbReference type="FunFam" id="2.10.25.10:FF:000193">
    <property type="entry name" value="Laminin subunit gamma 1"/>
    <property type="match status" value="1"/>
</dbReference>
<feature type="disulfide bond" evidence="6">
    <location>
        <begin position="518"/>
        <end position="527"/>
    </location>
</feature>
<dbReference type="PROSITE" id="PS01248">
    <property type="entry name" value="EGF_LAM_1"/>
    <property type="match status" value="5"/>
</dbReference>
<evidence type="ECO:0000256" key="5">
    <source>
        <dbReference type="ARBA" id="ARBA00023292"/>
    </source>
</evidence>
<dbReference type="InterPro" id="IPR000742">
    <property type="entry name" value="EGF"/>
</dbReference>
<dbReference type="InterPro" id="IPR056863">
    <property type="entry name" value="LMN_ATRN_NET-like_EGF"/>
</dbReference>
<organism evidence="13 14">
    <name type="scientific">Leptotrombidium deliense</name>
    <dbReference type="NCBI Taxonomy" id="299467"/>
    <lineage>
        <taxon>Eukaryota</taxon>
        <taxon>Metazoa</taxon>
        <taxon>Ecdysozoa</taxon>
        <taxon>Arthropoda</taxon>
        <taxon>Chelicerata</taxon>
        <taxon>Arachnida</taxon>
        <taxon>Acari</taxon>
        <taxon>Acariformes</taxon>
        <taxon>Trombidiformes</taxon>
        <taxon>Prostigmata</taxon>
        <taxon>Anystina</taxon>
        <taxon>Parasitengona</taxon>
        <taxon>Trombiculoidea</taxon>
        <taxon>Trombiculidae</taxon>
        <taxon>Leptotrombidium</taxon>
    </lineage>
</organism>
<dbReference type="FunFam" id="2.10.25.10:FF:000758">
    <property type="entry name" value="Laminin subunit gamma 1"/>
    <property type="match status" value="1"/>
</dbReference>
<evidence type="ECO:0000313" key="14">
    <source>
        <dbReference type="Proteomes" id="UP000288716"/>
    </source>
</evidence>
<keyword evidence="1" id="KW-0732">Signal</keyword>
<dbReference type="PROSITE" id="PS51115">
    <property type="entry name" value="LAMININ_IVA"/>
    <property type="match status" value="1"/>
</dbReference>
<dbReference type="GO" id="GO:0009887">
    <property type="term" value="P:animal organ morphogenesis"/>
    <property type="evidence" value="ECO:0007669"/>
    <property type="project" value="TreeGrafter"/>
</dbReference>
<dbReference type="EMBL" id="NCKV01001152">
    <property type="protein sequence ID" value="RWS28921.1"/>
    <property type="molecule type" value="Genomic_DNA"/>
</dbReference>
<feature type="disulfide bond" evidence="6">
    <location>
        <begin position="1024"/>
        <end position="1033"/>
    </location>
</feature>
<evidence type="ECO:0000256" key="3">
    <source>
        <dbReference type="ARBA" id="ARBA00023157"/>
    </source>
</evidence>
<proteinExistence type="predicted"/>
<dbReference type="Gene3D" id="2.10.25.10">
    <property type="entry name" value="Laminin"/>
    <property type="match status" value="9"/>
</dbReference>
<feature type="transmembrane region" description="Helical" evidence="9">
    <location>
        <begin position="26"/>
        <end position="45"/>
    </location>
</feature>
<keyword evidence="14" id="KW-1185">Reference proteome</keyword>
<feature type="disulfide bond" evidence="6">
    <location>
        <begin position="1051"/>
        <end position="1063"/>
    </location>
</feature>
<feature type="disulfide bond" evidence="6">
    <location>
        <begin position="449"/>
        <end position="461"/>
    </location>
</feature>
<keyword evidence="9" id="KW-0812">Transmembrane</keyword>
<dbReference type="SMART" id="SM00136">
    <property type="entry name" value="LamNT"/>
    <property type="match status" value="1"/>
</dbReference>
<accession>A0A443SN09</accession>
<keyword evidence="9" id="KW-1133">Transmembrane helix</keyword>
<dbReference type="SUPFAM" id="SSF57196">
    <property type="entry name" value="EGF/Laminin"/>
    <property type="match status" value="9"/>
</dbReference>
<dbReference type="Pfam" id="PF00052">
    <property type="entry name" value="Laminin_B"/>
    <property type="match status" value="1"/>
</dbReference>
<feature type="domain" description="Laminin EGF-like" evidence="10">
    <location>
        <begin position="496"/>
        <end position="547"/>
    </location>
</feature>
<dbReference type="Pfam" id="PF24973">
    <property type="entry name" value="EGF_LMN_ATRN"/>
    <property type="match status" value="1"/>
</dbReference>
<feature type="disulfide bond" evidence="6">
    <location>
        <begin position="469"/>
        <end position="478"/>
    </location>
</feature>
<evidence type="ECO:0000259" key="11">
    <source>
        <dbReference type="PROSITE" id="PS51115"/>
    </source>
</evidence>
<keyword evidence="2" id="KW-0677">Repeat</keyword>
<dbReference type="GO" id="GO:0009888">
    <property type="term" value="P:tissue development"/>
    <property type="evidence" value="ECO:0007669"/>
    <property type="project" value="TreeGrafter"/>
</dbReference>
<dbReference type="Pfam" id="PF00055">
    <property type="entry name" value="Laminin_N"/>
    <property type="match status" value="1"/>
</dbReference>
<evidence type="ECO:0000256" key="6">
    <source>
        <dbReference type="PROSITE-ProRule" id="PRU00460"/>
    </source>
</evidence>
<feature type="disulfide bond" evidence="6">
    <location>
        <begin position="1003"/>
        <end position="1015"/>
    </location>
</feature>
<dbReference type="Pfam" id="PF00053">
    <property type="entry name" value="EGF_laminin"/>
    <property type="match status" value="9"/>
</dbReference>
<feature type="compositionally biased region" description="Basic and acidic residues" evidence="8">
    <location>
        <begin position="1513"/>
        <end position="1539"/>
    </location>
</feature>
<protein>
    <submittedName>
        <fullName evidence="13">Laminin subunit gamma-1-like protein</fullName>
    </submittedName>
</protein>
<feature type="domain" description="Laminin EGF-like" evidence="10">
    <location>
        <begin position="783"/>
        <end position="831"/>
    </location>
</feature>
<dbReference type="CDD" id="cd00055">
    <property type="entry name" value="EGF_Lam"/>
    <property type="match status" value="10"/>
</dbReference>
<feature type="domain" description="Laminin IV type A" evidence="11">
    <location>
        <begin position="579"/>
        <end position="748"/>
    </location>
</feature>
<dbReference type="STRING" id="299467.A0A443SN09"/>
<feature type="region of interest" description="Disordered" evidence="8">
    <location>
        <begin position="1632"/>
        <end position="1652"/>
    </location>
</feature>
<dbReference type="Proteomes" id="UP000288716">
    <property type="component" value="Unassembled WGS sequence"/>
</dbReference>
<dbReference type="OrthoDB" id="430826at2759"/>
<feature type="compositionally biased region" description="Basic and acidic residues" evidence="8">
    <location>
        <begin position="1549"/>
        <end position="1566"/>
    </location>
</feature>
<dbReference type="InterPro" id="IPR002049">
    <property type="entry name" value="LE_dom"/>
</dbReference>
<evidence type="ECO:0000256" key="8">
    <source>
        <dbReference type="SAM" id="MobiDB-lite"/>
    </source>
</evidence>
<feature type="domain" description="Laminin EGF-like" evidence="10">
    <location>
        <begin position="449"/>
        <end position="495"/>
    </location>
</feature>
<dbReference type="Gene3D" id="2.60.120.260">
    <property type="entry name" value="Galactose-binding domain-like"/>
    <property type="match status" value="1"/>
</dbReference>
<feature type="domain" description="Laminin EGF-like" evidence="10">
    <location>
        <begin position="394"/>
        <end position="448"/>
    </location>
</feature>
<evidence type="ECO:0000256" key="4">
    <source>
        <dbReference type="ARBA" id="ARBA00023180"/>
    </source>
</evidence>
<dbReference type="InterPro" id="IPR050440">
    <property type="entry name" value="Laminin/Netrin_ECM"/>
</dbReference>
<evidence type="ECO:0000256" key="9">
    <source>
        <dbReference type="SAM" id="Phobius"/>
    </source>
</evidence>
<keyword evidence="9" id="KW-0472">Membrane</keyword>
<keyword evidence="7" id="KW-0175">Coiled coil</keyword>